<name>A0A7R9EHC7_9NEOP</name>
<reference evidence="1" key="1">
    <citation type="submission" date="2020-11" db="EMBL/GenBank/DDBJ databases">
        <authorList>
            <person name="Tran Van P."/>
        </authorList>
    </citation>
    <scope>NUCLEOTIDE SEQUENCE</scope>
</reference>
<dbReference type="AlphaFoldDB" id="A0A7R9EHC7"/>
<accession>A0A7R9EHC7</accession>
<gene>
    <name evidence="1" type="ORF">TMSB3V08_LOCUS10682</name>
</gene>
<organism evidence="1">
    <name type="scientific">Timema monikensis</name>
    <dbReference type="NCBI Taxonomy" id="170555"/>
    <lineage>
        <taxon>Eukaryota</taxon>
        <taxon>Metazoa</taxon>
        <taxon>Ecdysozoa</taxon>
        <taxon>Arthropoda</taxon>
        <taxon>Hexapoda</taxon>
        <taxon>Insecta</taxon>
        <taxon>Pterygota</taxon>
        <taxon>Neoptera</taxon>
        <taxon>Polyneoptera</taxon>
        <taxon>Phasmatodea</taxon>
        <taxon>Timematodea</taxon>
        <taxon>Timematoidea</taxon>
        <taxon>Timematidae</taxon>
        <taxon>Timema</taxon>
    </lineage>
</organism>
<dbReference type="EMBL" id="OB797030">
    <property type="protein sequence ID" value="CAD7434019.1"/>
    <property type="molecule type" value="Genomic_DNA"/>
</dbReference>
<protein>
    <submittedName>
        <fullName evidence="1">Uncharacterized protein</fullName>
    </submittedName>
</protein>
<evidence type="ECO:0000313" key="1">
    <source>
        <dbReference type="EMBL" id="CAD7434019.1"/>
    </source>
</evidence>
<proteinExistence type="predicted"/>
<sequence length="270" mass="30109">MKYAEVFNNTSSLKEGILTDGEHAIGVRTFKLLQRSIPLQDCEHGDKVIRYKACFPHRGLEMSVFVRTQKLGDALVLSSLYKSRGEEMWGSTEPGSGRGLKGEGRDGLLIPERSANEIASSSTATTISAPAVSVPMKKKEINSLTILGFNKTARGLQNTQRQQFVYILAAKSHIMKRLEIRNLSFTIRLKIQDILKVKDVIGTPADELLEPVHLGKVGVLCVLQSRTRSMWLDVLSVSHLSVENTNKLFAQDANKMIVIWNCEKHPQTCF</sequence>